<feature type="region of interest" description="Disordered" evidence="1">
    <location>
        <begin position="179"/>
        <end position="204"/>
    </location>
</feature>
<sequence length="204" mass="23052">MRLRMGVTRRHSRAELRTTHLLPHGRLLHNGLLHRRSLLVAGLHRRVLHRRVLGRGSLLHRGLLGGRLEPCLLRVRAGARLSRVARLTRLDGLTMLDRPGSTWTWLARPLLHGGMLLAGNMLRRARLTRTRLRAVLLVHLLHGRRLHDRLPGSSPGTRRRSLFAPRLLRAGVVPPVRHPLSFGPSRHPTNARRALVSRKSTVAA</sequence>
<dbReference type="Proteomes" id="UP000196581">
    <property type="component" value="Unassembled WGS sequence"/>
</dbReference>
<accession>A0A1X6X942</accession>
<name>A0A1X6X942_9MICO</name>
<dbReference type="AlphaFoldDB" id="A0A1X6X942"/>
<organism evidence="2 3">
    <name type="scientific">Brevibacterium yomogidense</name>
    <dbReference type="NCBI Taxonomy" id="946573"/>
    <lineage>
        <taxon>Bacteria</taxon>
        <taxon>Bacillati</taxon>
        <taxon>Actinomycetota</taxon>
        <taxon>Actinomycetes</taxon>
        <taxon>Micrococcales</taxon>
        <taxon>Brevibacteriaceae</taxon>
        <taxon>Brevibacterium</taxon>
    </lineage>
</organism>
<reference evidence="3" key="1">
    <citation type="submission" date="2017-02" db="EMBL/GenBank/DDBJ databases">
        <authorList>
            <person name="Dridi B."/>
        </authorList>
    </citation>
    <scope>NUCLEOTIDE SEQUENCE [LARGE SCALE GENOMIC DNA]</scope>
    <source>
        <strain evidence="3">B Co 03.10</strain>
    </source>
</reference>
<protein>
    <submittedName>
        <fullName evidence="2">Uncharacterized protein</fullName>
    </submittedName>
</protein>
<gene>
    <name evidence="2" type="ORF">FM105_05025</name>
</gene>
<evidence type="ECO:0000313" key="3">
    <source>
        <dbReference type="Proteomes" id="UP000196581"/>
    </source>
</evidence>
<evidence type="ECO:0000313" key="2">
    <source>
        <dbReference type="EMBL" id="SLM95738.1"/>
    </source>
</evidence>
<dbReference type="EMBL" id="FWFF01000006">
    <property type="protein sequence ID" value="SLM95738.1"/>
    <property type="molecule type" value="Genomic_DNA"/>
</dbReference>
<keyword evidence="3" id="KW-1185">Reference proteome</keyword>
<proteinExistence type="predicted"/>
<evidence type="ECO:0000256" key="1">
    <source>
        <dbReference type="SAM" id="MobiDB-lite"/>
    </source>
</evidence>